<name>A0A146K195_9EUKA</name>
<organism evidence="1">
    <name type="scientific">Trepomonas sp. PC1</name>
    <dbReference type="NCBI Taxonomy" id="1076344"/>
    <lineage>
        <taxon>Eukaryota</taxon>
        <taxon>Metamonada</taxon>
        <taxon>Diplomonadida</taxon>
        <taxon>Hexamitidae</taxon>
        <taxon>Hexamitinae</taxon>
        <taxon>Trepomonas</taxon>
    </lineage>
</organism>
<protein>
    <submittedName>
        <fullName evidence="1">Uncharacterized protein</fullName>
    </submittedName>
</protein>
<feature type="non-terminal residue" evidence="1">
    <location>
        <position position="1"/>
    </location>
</feature>
<gene>
    <name evidence="1" type="ORF">TPC1_30810</name>
</gene>
<proteinExistence type="predicted"/>
<feature type="non-terminal residue" evidence="1">
    <location>
        <position position="478"/>
    </location>
</feature>
<reference evidence="1" key="1">
    <citation type="submission" date="2015-07" db="EMBL/GenBank/DDBJ databases">
        <title>Adaptation to a free-living lifestyle via gene acquisitions in the diplomonad Trepomonas sp. PC1.</title>
        <authorList>
            <person name="Xu F."/>
            <person name="Jerlstrom-Hultqvist J."/>
            <person name="Kolisko M."/>
            <person name="Simpson A.G.B."/>
            <person name="Roger A.J."/>
            <person name="Svard S.G."/>
            <person name="Andersson J.O."/>
        </authorList>
    </citation>
    <scope>NUCLEOTIDE SEQUENCE</scope>
    <source>
        <strain evidence="1">PC1</strain>
    </source>
</reference>
<evidence type="ECO:0000313" key="1">
    <source>
        <dbReference type="EMBL" id="JAP89695.1"/>
    </source>
</evidence>
<sequence length="478" mass="56009">QKMQTGQIFQVTEVLPKDHFYDEDFLYQVYDVNITQSQVIKMNDCDFFKLNYNENLCLTDLDEKITFFFPRQKLHVCQFVDDQCITYQQVNYNQIKLEVKDIINNCSILLYSAELCKFEINQTHYIEFTQKMMFFLTIQRYAYFQTQKITTDKNEMSRECIFCRFSFFTICTKIIENQSVQIFDLENSGGRPATFSRMQLSAEGFQNITGDCVSNMQQLSFFNRNFSYFYIPDNIFKPVSPSHMRGITKFIGQLPITTIQGDRMVLAYQQQIANQNLMEDFFLDEQDLIILSRESFVIFQPNLPSKQKAKTVLSFLNYFDNTICYPYKLSPLLNKALARTGVFKYSSSLYAGKYCLVHQIQDIPKPIEFNYEGIHGIVSQFKDSGIFKVKIINIENISTIIDNLISNICKDSLSELNSYMNNQMNDLKINAMYQNIDYDFVDKSGVYQYNISYNQSIRIQPKIQSDDSRIANTSVFIL</sequence>
<accession>A0A146K195</accession>
<dbReference type="AlphaFoldDB" id="A0A146K195"/>
<dbReference type="EMBL" id="GDID01006911">
    <property type="protein sequence ID" value="JAP89695.1"/>
    <property type="molecule type" value="Transcribed_RNA"/>
</dbReference>